<evidence type="ECO:0000256" key="3">
    <source>
        <dbReference type="SAM" id="SignalP"/>
    </source>
</evidence>
<feature type="compositionally biased region" description="Low complexity" evidence="2">
    <location>
        <begin position="143"/>
        <end position="152"/>
    </location>
</feature>
<feature type="chain" id="PRO_5020996691" evidence="3">
    <location>
        <begin position="21"/>
        <end position="152"/>
    </location>
</feature>
<sequence>MRNILIAAALLCCAGAPALAQQATPTAKPQSAAERIAELEGQLIRQERIADNARQSMEAMRAEMKLKDELLVLGRERNAELYTIAMEIAQKYVRRKDWEPFTQHSRVRMENLKQSYEDRLRAARITAETLPPSVQQRMDAELGAGAAAKPAQ</sequence>
<dbReference type="OrthoDB" id="7570923at2"/>
<reference evidence="4 5" key="1">
    <citation type="submission" date="2019-04" db="EMBL/GenBank/DDBJ databases">
        <title>Sphingomonas psychrotolerans sp. nov., isolated from soil in the Tianshan Mountains, Xinjiang, China.</title>
        <authorList>
            <person name="Luo Y."/>
            <person name="Sheng H."/>
        </authorList>
    </citation>
    <scope>NUCLEOTIDE SEQUENCE [LARGE SCALE GENOMIC DNA]</scope>
    <source>
        <strain evidence="4 5">ZFGT-11</strain>
    </source>
</reference>
<feature type="signal peptide" evidence="3">
    <location>
        <begin position="1"/>
        <end position="20"/>
    </location>
</feature>
<dbReference type="Proteomes" id="UP000306147">
    <property type="component" value="Unassembled WGS sequence"/>
</dbReference>
<keyword evidence="5" id="KW-1185">Reference proteome</keyword>
<comment type="caution">
    <text evidence="4">The sequence shown here is derived from an EMBL/GenBank/DDBJ whole genome shotgun (WGS) entry which is preliminary data.</text>
</comment>
<keyword evidence="3" id="KW-0732">Signal</keyword>
<evidence type="ECO:0000313" key="5">
    <source>
        <dbReference type="Proteomes" id="UP000306147"/>
    </source>
</evidence>
<evidence type="ECO:0000256" key="2">
    <source>
        <dbReference type="SAM" id="MobiDB-lite"/>
    </source>
</evidence>
<name>A0A4S1XFX1_9SPHN</name>
<organism evidence="4 5">
    <name type="scientific">Sphingomonas gei</name>
    <dbReference type="NCBI Taxonomy" id="1395960"/>
    <lineage>
        <taxon>Bacteria</taxon>
        <taxon>Pseudomonadati</taxon>
        <taxon>Pseudomonadota</taxon>
        <taxon>Alphaproteobacteria</taxon>
        <taxon>Sphingomonadales</taxon>
        <taxon>Sphingomonadaceae</taxon>
        <taxon>Sphingomonas</taxon>
    </lineage>
</organism>
<dbReference type="RefSeq" id="WP_135962793.1">
    <property type="nucleotide sequence ID" value="NZ_SRXT01000002.1"/>
</dbReference>
<proteinExistence type="predicted"/>
<gene>
    <name evidence="4" type="ORF">E5A73_05490</name>
</gene>
<feature type="coiled-coil region" evidence="1">
    <location>
        <begin position="36"/>
        <end position="63"/>
    </location>
</feature>
<evidence type="ECO:0000256" key="1">
    <source>
        <dbReference type="SAM" id="Coils"/>
    </source>
</evidence>
<keyword evidence="1" id="KW-0175">Coiled coil</keyword>
<feature type="region of interest" description="Disordered" evidence="2">
    <location>
        <begin position="128"/>
        <end position="152"/>
    </location>
</feature>
<evidence type="ECO:0000313" key="4">
    <source>
        <dbReference type="EMBL" id="TGX54898.1"/>
    </source>
</evidence>
<accession>A0A4S1XFX1</accession>
<dbReference type="AlphaFoldDB" id="A0A4S1XFX1"/>
<protein>
    <submittedName>
        <fullName evidence="4">Uncharacterized protein</fullName>
    </submittedName>
</protein>
<dbReference type="EMBL" id="SRXT01000002">
    <property type="protein sequence ID" value="TGX54898.1"/>
    <property type="molecule type" value="Genomic_DNA"/>
</dbReference>